<sequence length="416" mass="46448">MSEQQDKQGKQGKQGRGATIIIRVIACLIILLIGFGGFTFLKGKKKAPVQEKQVESVLRVEAVAATFKDVAVQIEAHGELRSIRMVEIAAEVAGSIVEVHPRLQTGEVIAEGELLFAIDDRDYHSEYESNKIRLAILQRDKEISTKEFERVRTLFEKNKVGTEAGVEKAEREANSSADRLAQVQHAMTRADIKLERCKVFAPFTCRITSKKIEKGQYVAPGKIVLGLADDSVLELEVPLDSRDAFQWLQFVKSKRDKPAATGAWFASVKPVHCEVAWTENPKNKAIGILNRISSFDEKTRTVKVVLQVDSKQFAKQNRPMPLVSGMFCRVAIPGESMKQVVELPRWAVSFEDNVYIIRDGRLETVAVQVVRVQNNKAYISKGLKPGDMVITTRLVNPLERSLVQVIKTANPVSKVK</sequence>
<accession>A0ABS3ATP4</accession>
<organism evidence="4 5">
    <name type="scientific">Desulfotalea psychrophila</name>
    <dbReference type="NCBI Taxonomy" id="84980"/>
    <lineage>
        <taxon>Bacteria</taxon>
        <taxon>Pseudomonadati</taxon>
        <taxon>Thermodesulfobacteriota</taxon>
        <taxon>Desulfobulbia</taxon>
        <taxon>Desulfobulbales</taxon>
        <taxon>Desulfocapsaceae</taxon>
        <taxon>Desulfotalea</taxon>
    </lineage>
</organism>
<dbReference type="InterPro" id="IPR006143">
    <property type="entry name" value="RND_pump_MFP"/>
</dbReference>
<reference evidence="4 5" key="1">
    <citation type="submission" date="2021-02" db="EMBL/GenBank/DDBJ databases">
        <title>Activity-based single-cell genomes from oceanic crustal fluid captures similar information to metagenomic and metatranscriptomic surveys with orders of magnitude less sampling.</title>
        <authorList>
            <person name="D'Angelo T.S."/>
            <person name="Orcutt B.N."/>
        </authorList>
    </citation>
    <scope>NUCLEOTIDE SEQUENCE [LARGE SCALE GENOMIC DNA]</scope>
    <source>
        <strain evidence="4">AH-315-G02</strain>
    </source>
</reference>
<evidence type="ECO:0000259" key="3">
    <source>
        <dbReference type="Pfam" id="PF25917"/>
    </source>
</evidence>
<dbReference type="Gene3D" id="2.40.30.170">
    <property type="match status" value="1"/>
</dbReference>
<evidence type="ECO:0000313" key="4">
    <source>
        <dbReference type="EMBL" id="MBN4068123.1"/>
    </source>
</evidence>
<keyword evidence="2" id="KW-1133">Transmembrane helix</keyword>
<comment type="caution">
    <text evidence="4">The sequence shown here is derived from an EMBL/GenBank/DDBJ whole genome shotgun (WGS) entry which is preliminary data.</text>
</comment>
<dbReference type="NCBIfam" id="TIGR01730">
    <property type="entry name" value="RND_mfp"/>
    <property type="match status" value="1"/>
</dbReference>
<feature type="domain" description="Multidrug resistance protein MdtA-like barrel-sandwich hybrid" evidence="3">
    <location>
        <begin position="84"/>
        <end position="222"/>
    </location>
</feature>
<gene>
    <name evidence="4" type="ORF">JYU06_01165</name>
</gene>
<name>A0ABS3ATP4_9BACT</name>
<evidence type="ECO:0000313" key="5">
    <source>
        <dbReference type="Proteomes" id="UP000717534"/>
    </source>
</evidence>
<dbReference type="Pfam" id="PF25917">
    <property type="entry name" value="BSH_RND"/>
    <property type="match status" value="1"/>
</dbReference>
<dbReference type="PANTHER" id="PTHR30469">
    <property type="entry name" value="MULTIDRUG RESISTANCE PROTEIN MDTA"/>
    <property type="match status" value="1"/>
</dbReference>
<dbReference type="EMBL" id="JAFITO010000005">
    <property type="protein sequence ID" value="MBN4068123.1"/>
    <property type="molecule type" value="Genomic_DNA"/>
</dbReference>
<protein>
    <submittedName>
        <fullName evidence="4">Efflux RND transporter periplasmic adaptor subunit</fullName>
    </submittedName>
</protein>
<keyword evidence="2" id="KW-0472">Membrane</keyword>
<dbReference type="SUPFAM" id="SSF111369">
    <property type="entry name" value="HlyD-like secretion proteins"/>
    <property type="match status" value="1"/>
</dbReference>
<keyword evidence="5" id="KW-1185">Reference proteome</keyword>
<dbReference type="Proteomes" id="UP000717534">
    <property type="component" value="Unassembled WGS sequence"/>
</dbReference>
<comment type="similarity">
    <text evidence="1">Belongs to the membrane fusion protein (MFP) (TC 8.A.1) family.</text>
</comment>
<feature type="transmembrane region" description="Helical" evidence="2">
    <location>
        <begin position="20"/>
        <end position="41"/>
    </location>
</feature>
<dbReference type="Gene3D" id="2.40.420.20">
    <property type="match status" value="1"/>
</dbReference>
<evidence type="ECO:0000256" key="1">
    <source>
        <dbReference type="ARBA" id="ARBA00009477"/>
    </source>
</evidence>
<evidence type="ECO:0000256" key="2">
    <source>
        <dbReference type="SAM" id="Phobius"/>
    </source>
</evidence>
<dbReference type="InterPro" id="IPR058625">
    <property type="entry name" value="MdtA-like_BSH"/>
</dbReference>
<keyword evidence="2" id="KW-0812">Transmembrane</keyword>
<proteinExistence type="inferred from homology"/>
<dbReference type="Gene3D" id="2.40.50.100">
    <property type="match status" value="1"/>
</dbReference>
<dbReference type="Gene3D" id="1.10.287.470">
    <property type="entry name" value="Helix hairpin bin"/>
    <property type="match status" value="1"/>
</dbReference>